<feature type="region of interest" description="Disordered" evidence="1">
    <location>
        <begin position="89"/>
        <end position="125"/>
    </location>
</feature>
<reference evidence="2" key="1">
    <citation type="submission" date="2022-12" db="EMBL/GenBank/DDBJ databases">
        <authorList>
            <person name="Alioto T."/>
            <person name="Alioto T."/>
            <person name="Gomez Garrido J."/>
        </authorList>
    </citation>
    <scope>NUCLEOTIDE SEQUENCE</scope>
</reference>
<name>A0AA35JXJ8_9SAUR</name>
<organism evidence="2 3">
    <name type="scientific">Podarcis lilfordi</name>
    <name type="common">Lilford's wall lizard</name>
    <dbReference type="NCBI Taxonomy" id="74358"/>
    <lineage>
        <taxon>Eukaryota</taxon>
        <taxon>Metazoa</taxon>
        <taxon>Chordata</taxon>
        <taxon>Craniata</taxon>
        <taxon>Vertebrata</taxon>
        <taxon>Euteleostomi</taxon>
        <taxon>Lepidosauria</taxon>
        <taxon>Squamata</taxon>
        <taxon>Bifurcata</taxon>
        <taxon>Unidentata</taxon>
        <taxon>Episquamata</taxon>
        <taxon>Laterata</taxon>
        <taxon>Lacertibaenia</taxon>
        <taxon>Lacertidae</taxon>
        <taxon>Podarcis</taxon>
    </lineage>
</organism>
<dbReference type="EMBL" id="OX395127">
    <property type="protein sequence ID" value="CAI5767446.1"/>
    <property type="molecule type" value="Genomic_DNA"/>
</dbReference>
<gene>
    <name evidence="2" type="ORF">PODLI_1B010992</name>
</gene>
<protein>
    <submittedName>
        <fullName evidence="2">Uncharacterized protein</fullName>
    </submittedName>
</protein>
<dbReference type="AlphaFoldDB" id="A0AA35JXJ8"/>
<evidence type="ECO:0000313" key="3">
    <source>
        <dbReference type="Proteomes" id="UP001178461"/>
    </source>
</evidence>
<evidence type="ECO:0000313" key="2">
    <source>
        <dbReference type="EMBL" id="CAI5767446.1"/>
    </source>
</evidence>
<sequence length="150" mass="17275">MSEQRKTTRAPLKLLTISHTPARKKTPLFRTEHVALARSQACVCSLATVGKRKRHPRFQPQRPNPPQRRREEGGEEELAAAAALGARLGWRTSRRHHQQQQQEQHRSRWGVASRDSHSRCCLTEEPHQPVMFKDKWWSSEQSSPTNQSAT</sequence>
<proteinExistence type="predicted"/>
<feature type="compositionally biased region" description="Polar residues" evidence="1">
    <location>
        <begin position="138"/>
        <end position="150"/>
    </location>
</feature>
<feature type="region of interest" description="Disordered" evidence="1">
    <location>
        <begin position="49"/>
        <end position="77"/>
    </location>
</feature>
<keyword evidence="3" id="KW-1185">Reference proteome</keyword>
<feature type="compositionally biased region" description="Basic and acidic residues" evidence="1">
    <location>
        <begin position="114"/>
        <end position="125"/>
    </location>
</feature>
<dbReference type="Proteomes" id="UP001178461">
    <property type="component" value="Chromosome 2"/>
</dbReference>
<evidence type="ECO:0000256" key="1">
    <source>
        <dbReference type="SAM" id="MobiDB-lite"/>
    </source>
</evidence>
<feature type="region of interest" description="Disordered" evidence="1">
    <location>
        <begin position="131"/>
        <end position="150"/>
    </location>
</feature>
<accession>A0AA35JXJ8</accession>